<dbReference type="STRING" id="91360.SAMN05660330_02414"/>
<dbReference type="AlphaFoldDB" id="A0A1H0RTG1"/>
<keyword evidence="2" id="KW-1185">Reference proteome</keyword>
<evidence type="ECO:0000313" key="2">
    <source>
        <dbReference type="Proteomes" id="UP000199073"/>
    </source>
</evidence>
<evidence type="ECO:0000313" key="1">
    <source>
        <dbReference type="EMBL" id="SDP32649.1"/>
    </source>
</evidence>
<dbReference type="InterPro" id="IPR036374">
    <property type="entry name" value="OxRdtase_Mopterin-bd_sf"/>
</dbReference>
<organism evidence="1 2">
    <name type="scientific">Desulforhopalus singaporensis</name>
    <dbReference type="NCBI Taxonomy" id="91360"/>
    <lineage>
        <taxon>Bacteria</taxon>
        <taxon>Pseudomonadati</taxon>
        <taxon>Thermodesulfobacteriota</taxon>
        <taxon>Desulfobulbia</taxon>
        <taxon>Desulfobulbales</taxon>
        <taxon>Desulfocapsaceae</taxon>
        <taxon>Desulforhopalus</taxon>
    </lineage>
</organism>
<accession>A0A1H0RTG1</accession>
<dbReference type="RefSeq" id="WP_092223147.1">
    <property type="nucleotide sequence ID" value="NZ_FNJI01000016.1"/>
</dbReference>
<dbReference type="Proteomes" id="UP000199073">
    <property type="component" value="Unassembled WGS sequence"/>
</dbReference>
<dbReference type="SUPFAM" id="SSF56524">
    <property type="entry name" value="Oxidoreductase molybdopterin-binding domain"/>
    <property type="match status" value="1"/>
</dbReference>
<proteinExistence type="predicted"/>
<dbReference type="EMBL" id="FNJI01000016">
    <property type="protein sequence ID" value="SDP32649.1"/>
    <property type="molecule type" value="Genomic_DNA"/>
</dbReference>
<name>A0A1H0RTG1_9BACT</name>
<evidence type="ECO:0008006" key="3">
    <source>
        <dbReference type="Google" id="ProtNLM"/>
    </source>
</evidence>
<sequence>MTGHEKKMFSVTGRLHRTRDYSLQELLAMDKVKTGDLLFACGSGDPKGRIETIKGVLLTDIINGAEVVTADHNDTKKMYVVVTAADGYLTLFSWQELFNTAVGEGVMIILEKEGKKIYAEHGTVDLFSANDFLTGPRYVKQVKTIRIIMVEP</sequence>
<gene>
    <name evidence="1" type="ORF">SAMN05660330_02414</name>
</gene>
<dbReference type="OrthoDB" id="5366082at2"/>
<reference evidence="1 2" key="1">
    <citation type="submission" date="2016-10" db="EMBL/GenBank/DDBJ databases">
        <authorList>
            <person name="de Groot N.N."/>
        </authorList>
    </citation>
    <scope>NUCLEOTIDE SEQUENCE [LARGE SCALE GENOMIC DNA]</scope>
    <source>
        <strain evidence="1 2">DSM 12130</strain>
    </source>
</reference>
<protein>
    <recommendedName>
        <fullName evidence="3">Oxidoreductase molybdopterin binding domain-containing protein</fullName>
    </recommendedName>
</protein>
<dbReference type="Gene3D" id="3.90.420.10">
    <property type="entry name" value="Oxidoreductase, molybdopterin-binding domain"/>
    <property type="match status" value="1"/>
</dbReference>